<comment type="caution">
    <text evidence="1">The sequence shown here is derived from an EMBL/GenBank/DDBJ whole genome shotgun (WGS) entry which is preliminary data.</text>
</comment>
<sequence>MGAVESSRRSLLLAAPLLLAALGAGDKTGEIGDIKLAPPPETGPDPAETFVQPYEQIGFQPWGNLPPHSGEMAKLYGDFDKPGPYLVMMKWNPGWFSAPHTYATDRIQVVVFGTWFVNSGNDFRPQDAVPVGPGGYVKRAARTPHYDGVPANQPDPAVIAVFGVGPVDQKLVDPGQPSWRQV</sequence>
<dbReference type="InterPro" id="IPR011051">
    <property type="entry name" value="RmlC_Cupin_sf"/>
</dbReference>
<keyword evidence="2" id="KW-1185">Reference proteome</keyword>
<protein>
    <submittedName>
        <fullName evidence="1">Tat pathway signal sequence</fullName>
    </submittedName>
</protein>
<reference evidence="1 2" key="1">
    <citation type="submission" date="2016-01" db="EMBL/GenBank/DDBJ databases">
        <title>The new phylogeny of the genus Mycobacterium.</title>
        <authorList>
            <person name="Tarcisio F."/>
            <person name="Conor M."/>
            <person name="Antonella G."/>
            <person name="Elisabetta G."/>
            <person name="Giulia F.S."/>
            <person name="Sara T."/>
            <person name="Anna F."/>
            <person name="Clotilde B."/>
            <person name="Roberto B."/>
            <person name="Veronica D.S."/>
            <person name="Fabio R."/>
            <person name="Monica P."/>
            <person name="Olivier J."/>
            <person name="Enrico T."/>
            <person name="Nicola S."/>
        </authorList>
    </citation>
    <scope>NUCLEOTIDE SEQUENCE [LARGE SCALE GENOMIC DNA]</scope>
    <source>
        <strain evidence="1 2">DSM 44572</strain>
    </source>
</reference>
<evidence type="ECO:0000313" key="1">
    <source>
        <dbReference type="EMBL" id="ORW24791.1"/>
    </source>
</evidence>
<dbReference type="Gene3D" id="2.60.120.10">
    <property type="entry name" value="Jelly Rolls"/>
    <property type="match status" value="1"/>
</dbReference>
<dbReference type="Proteomes" id="UP000193529">
    <property type="component" value="Unassembled WGS sequence"/>
</dbReference>
<gene>
    <name evidence="1" type="ORF">AWC19_08330</name>
</gene>
<dbReference type="RefSeq" id="WP_245848933.1">
    <property type="nucleotide sequence ID" value="NZ_JACKRZ010000178.1"/>
</dbReference>
<dbReference type="EMBL" id="LQPJ01000100">
    <property type="protein sequence ID" value="ORW24791.1"/>
    <property type="molecule type" value="Genomic_DNA"/>
</dbReference>
<proteinExistence type="predicted"/>
<dbReference type="SUPFAM" id="SSF51182">
    <property type="entry name" value="RmlC-like cupins"/>
    <property type="match status" value="1"/>
</dbReference>
<dbReference type="AlphaFoldDB" id="A0A1X1ZNX4"/>
<organism evidence="1 2">
    <name type="scientific">Mycobacterium palustre</name>
    <dbReference type="NCBI Taxonomy" id="153971"/>
    <lineage>
        <taxon>Bacteria</taxon>
        <taxon>Bacillati</taxon>
        <taxon>Actinomycetota</taxon>
        <taxon>Actinomycetes</taxon>
        <taxon>Mycobacteriales</taxon>
        <taxon>Mycobacteriaceae</taxon>
        <taxon>Mycobacterium</taxon>
        <taxon>Mycobacterium simiae complex</taxon>
    </lineage>
</organism>
<name>A0A1X1ZNX4_9MYCO</name>
<dbReference type="STRING" id="153971.AWC19_08330"/>
<accession>A0A1X1ZNX4</accession>
<dbReference type="InterPro" id="IPR014710">
    <property type="entry name" value="RmlC-like_jellyroll"/>
</dbReference>
<evidence type="ECO:0000313" key="2">
    <source>
        <dbReference type="Proteomes" id="UP000193529"/>
    </source>
</evidence>